<dbReference type="EMBL" id="AP024597">
    <property type="protein sequence ID" value="BCU70576.1"/>
    <property type="molecule type" value="Genomic_DNA"/>
</dbReference>
<protein>
    <submittedName>
        <fullName evidence="1">Uncharacterized protein</fullName>
    </submittedName>
</protein>
<accession>A0A8D5ZJG2</accession>
<organism evidence="1 2">
    <name type="scientific">Stygiolobus caldivivus</name>
    <dbReference type="NCBI Taxonomy" id="2824673"/>
    <lineage>
        <taxon>Archaea</taxon>
        <taxon>Thermoproteota</taxon>
        <taxon>Thermoprotei</taxon>
        <taxon>Sulfolobales</taxon>
        <taxon>Sulfolobaceae</taxon>
        <taxon>Stygiolobus</taxon>
    </lineage>
</organism>
<evidence type="ECO:0000313" key="1">
    <source>
        <dbReference type="EMBL" id="BCU70576.1"/>
    </source>
</evidence>
<keyword evidence="2" id="KW-1185">Reference proteome</keyword>
<dbReference type="KEGG" id="csty:KN1_18730"/>
<sequence length="81" mass="8838">MIGSLPGGYGVIYPEETPASRSLKESYKTRVVPLATEQKRTSIMENENEPNLNLGDWVKVARSIMLVETADLLGASRGGDE</sequence>
<reference evidence="1 2" key="1">
    <citation type="submission" date="2021-04" db="EMBL/GenBank/DDBJ databases">
        <title>Complete genome sequence of Stygiolobus sp. KN-1.</title>
        <authorList>
            <person name="Nakamura K."/>
            <person name="Sakai H."/>
            <person name="Kurosawa N."/>
        </authorList>
    </citation>
    <scope>NUCLEOTIDE SEQUENCE [LARGE SCALE GENOMIC DNA]</scope>
    <source>
        <strain evidence="1 2">KN-1</strain>
    </source>
</reference>
<name>A0A8D5ZJG2_9CREN</name>
<dbReference type="AlphaFoldDB" id="A0A8D5ZJG2"/>
<proteinExistence type="predicted"/>
<gene>
    <name evidence="1" type="ORF">KN1_18730</name>
</gene>
<evidence type="ECO:0000313" key="2">
    <source>
        <dbReference type="Proteomes" id="UP000825123"/>
    </source>
</evidence>
<dbReference type="Proteomes" id="UP000825123">
    <property type="component" value="Chromosome"/>
</dbReference>